<dbReference type="InterPro" id="IPR036188">
    <property type="entry name" value="FAD/NAD-bd_sf"/>
</dbReference>
<comment type="pathway">
    <text evidence="2 12">Cofactor biosynthesis; NAD(+) biosynthesis; iminoaspartate from L-aspartate (oxidase route): step 1/1.</text>
</comment>
<dbReference type="UniPathway" id="UPA00253">
    <property type="reaction ID" value="UER00326"/>
</dbReference>
<comment type="caution">
    <text evidence="15">The sequence shown here is derived from an EMBL/GenBank/DDBJ whole genome shotgun (WGS) entry which is preliminary data.</text>
</comment>
<dbReference type="InterPro" id="IPR037099">
    <property type="entry name" value="Fum_R/Succ_DH_flav-like_C_sf"/>
</dbReference>
<comment type="function">
    <text evidence="12">Catalyzes the oxidation of L-aspartate to iminoaspartate.</text>
</comment>
<dbReference type="InterPro" id="IPR027477">
    <property type="entry name" value="Succ_DH/fumarate_Rdtase_cat_sf"/>
</dbReference>
<accession>A0A0K9F7I6</accession>
<comment type="catalytic activity">
    <reaction evidence="10">
        <text>L-aspartate + O2 = iminosuccinate + H2O2</text>
        <dbReference type="Rhea" id="RHEA:25876"/>
        <dbReference type="ChEBI" id="CHEBI:15379"/>
        <dbReference type="ChEBI" id="CHEBI:16240"/>
        <dbReference type="ChEBI" id="CHEBI:29991"/>
        <dbReference type="ChEBI" id="CHEBI:77875"/>
        <dbReference type="EC" id="1.4.3.16"/>
    </reaction>
    <physiologicalReaction direction="left-to-right" evidence="10">
        <dbReference type="Rhea" id="RHEA:25877"/>
    </physiologicalReaction>
</comment>
<evidence type="ECO:0000256" key="8">
    <source>
        <dbReference type="ARBA" id="ARBA00022827"/>
    </source>
</evidence>
<dbReference type="GO" id="GO:0034628">
    <property type="term" value="P:'de novo' NAD+ biosynthetic process from L-aspartate"/>
    <property type="evidence" value="ECO:0007669"/>
    <property type="project" value="TreeGrafter"/>
</dbReference>
<organism evidence="15 16">
    <name type="scientific">Lysinibacillus xylanilyticus</name>
    <dbReference type="NCBI Taxonomy" id="582475"/>
    <lineage>
        <taxon>Bacteria</taxon>
        <taxon>Bacillati</taxon>
        <taxon>Bacillota</taxon>
        <taxon>Bacilli</taxon>
        <taxon>Bacillales</taxon>
        <taxon>Bacillaceae</taxon>
        <taxon>Lysinibacillus</taxon>
    </lineage>
</organism>
<dbReference type="SUPFAM" id="SSF56425">
    <property type="entry name" value="Succinate dehydrogenase/fumarate reductase flavoprotein, catalytic domain"/>
    <property type="match status" value="1"/>
</dbReference>
<dbReference type="Gene3D" id="3.90.700.10">
    <property type="entry name" value="Succinate dehydrogenase/fumarate reductase flavoprotein, catalytic domain"/>
    <property type="match status" value="1"/>
</dbReference>
<keyword evidence="6 12" id="KW-0285">Flavoprotein</keyword>
<evidence type="ECO:0000256" key="4">
    <source>
        <dbReference type="ARBA" id="ARBA00012173"/>
    </source>
</evidence>
<dbReference type="GO" id="GO:0033765">
    <property type="term" value="F:steroid dehydrogenase activity, acting on the CH-CH group of donors"/>
    <property type="evidence" value="ECO:0007669"/>
    <property type="project" value="UniProtKB-ARBA"/>
</dbReference>
<feature type="domain" description="FAD-dependent oxidoreductase 2 FAD-binding" evidence="13">
    <location>
        <begin position="6"/>
        <end position="371"/>
    </location>
</feature>
<comment type="similarity">
    <text evidence="3 12">Belongs to the FAD-dependent oxidoreductase 2 family. NadB subfamily.</text>
</comment>
<evidence type="ECO:0000313" key="16">
    <source>
        <dbReference type="Proteomes" id="UP000037326"/>
    </source>
</evidence>
<dbReference type="SUPFAM" id="SSF46977">
    <property type="entry name" value="Succinate dehydrogenase/fumarate reductase flavoprotein C-terminal domain"/>
    <property type="match status" value="1"/>
</dbReference>
<name>A0A0K9F7I6_9BACI</name>
<gene>
    <name evidence="15" type="ORF">ACZ11_15170</name>
</gene>
<sequence length="528" mass="58284">MDVMTDVLIIGSGVAALQTARLLEGHFQIQIVTKCSIKMSSSYRAQGGIAAVTGQEDHPKFHIADTLTAGENHHERRNVEVLIESGTEIMRDLLNEGFPIDRQVDGSPALGLEGAHSHHRILHAGGDRTGQVMIDYLLNQLTPNIVVNCYEMAYELLLNLDGDCVGVLTKGAEGTKRYLAHHVILATGGAGAIYSCTSNFATNTGDGIALAYRAGAAISDMEFMQFHPSLLWSGGQAKGLVSEAVRGAGGKFVDAQRHPIMEGIHEQLDLAPRHVTAHALFNKRAAGQVTFIDISNIERFEEKFPTIAQLCYDNQVNLQDGLIPVAPGSHFLMGGVVADDKGRTSIPNLYAIGEVACTGVHGANRLASNSLLEGITFGQRTAQYIIQTGCKQNNFLIDDKHRQQTMPSLFTKDQLRQMMMHTLGIVRNPIDMEQFVQQLPSMQTLLHVDLDGLNQQELELYMMHIVATLMAHAAITRKETRGAHIRIDRPHNDHQWGNRWIIFQQGQMKVRNSLYEYHQTRGNAKTIF</sequence>
<dbReference type="RefSeq" id="WP_049667397.1">
    <property type="nucleotide sequence ID" value="NZ_JBIVOC010000049.1"/>
</dbReference>
<keyword evidence="7 12" id="KW-0662">Pyridine nucleotide biosynthesis</keyword>
<dbReference type="EMBL" id="LFXJ01000008">
    <property type="protein sequence ID" value="KMY30066.1"/>
    <property type="molecule type" value="Genomic_DNA"/>
</dbReference>
<feature type="domain" description="Fumarate reductase/succinate dehydrogenase flavoprotein-like C-terminal" evidence="14">
    <location>
        <begin position="413"/>
        <end position="507"/>
    </location>
</feature>
<comment type="cofactor">
    <cofactor evidence="1 12">
        <name>FAD</name>
        <dbReference type="ChEBI" id="CHEBI:57692"/>
    </cofactor>
</comment>
<dbReference type="Pfam" id="PF00890">
    <property type="entry name" value="FAD_binding_2"/>
    <property type="match status" value="1"/>
</dbReference>
<dbReference type="NCBIfam" id="TIGR00551">
    <property type="entry name" value="nadB"/>
    <property type="match status" value="1"/>
</dbReference>
<evidence type="ECO:0000259" key="13">
    <source>
        <dbReference type="Pfam" id="PF00890"/>
    </source>
</evidence>
<evidence type="ECO:0000256" key="3">
    <source>
        <dbReference type="ARBA" id="ARBA00008562"/>
    </source>
</evidence>
<protein>
    <recommendedName>
        <fullName evidence="5 11">L-aspartate oxidase</fullName>
        <ecNumber evidence="4 11">1.4.3.16</ecNumber>
    </recommendedName>
</protein>
<dbReference type="PRINTS" id="PR00368">
    <property type="entry name" value="FADPNR"/>
</dbReference>
<evidence type="ECO:0000256" key="5">
    <source>
        <dbReference type="ARBA" id="ARBA00021901"/>
    </source>
</evidence>
<evidence type="ECO:0000256" key="12">
    <source>
        <dbReference type="RuleBase" id="RU362049"/>
    </source>
</evidence>
<dbReference type="InterPro" id="IPR005288">
    <property type="entry name" value="NadB"/>
</dbReference>
<dbReference type="InterPro" id="IPR015939">
    <property type="entry name" value="Fum_Rdtase/Succ_DH_flav-like_C"/>
</dbReference>
<dbReference type="AlphaFoldDB" id="A0A0K9F7I6"/>
<dbReference type="EC" id="1.4.3.16" evidence="4 11"/>
<keyword evidence="9 12" id="KW-0560">Oxidoreductase</keyword>
<evidence type="ECO:0000256" key="7">
    <source>
        <dbReference type="ARBA" id="ARBA00022642"/>
    </source>
</evidence>
<evidence type="ECO:0000256" key="10">
    <source>
        <dbReference type="ARBA" id="ARBA00048305"/>
    </source>
</evidence>
<reference evidence="16" key="1">
    <citation type="submission" date="2015-07" db="EMBL/GenBank/DDBJ databases">
        <authorList>
            <consortium name="Consortium for Microbial Forensics and Genomics (microFORGE)"/>
            <person name="Knight B.M."/>
            <person name="Roberts D.P."/>
            <person name="Lin D."/>
            <person name="Hari K."/>
            <person name="Fletcher J."/>
            <person name="Melcher U."/>
            <person name="Blagden T."/>
            <person name="Winegar R.A."/>
        </authorList>
    </citation>
    <scope>NUCLEOTIDE SEQUENCE [LARGE SCALE GENOMIC DNA]</scope>
    <source>
        <strain evidence="16">DSM 23493</strain>
    </source>
</reference>
<evidence type="ECO:0000256" key="11">
    <source>
        <dbReference type="NCBIfam" id="TIGR00551"/>
    </source>
</evidence>
<proteinExistence type="inferred from homology"/>
<evidence type="ECO:0000256" key="2">
    <source>
        <dbReference type="ARBA" id="ARBA00004950"/>
    </source>
</evidence>
<dbReference type="SUPFAM" id="SSF51905">
    <property type="entry name" value="FAD/NAD(P)-binding domain"/>
    <property type="match status" value="1"/>
</dbReference>
<evidence type="ECO:0000313" key="15">
    <source>
        <dbReference type="EMBL" id="KMY30066.1"/>
    </source>
</evidence>
<evidence type="ECO:0000256" key="1">
    <source>
        <dbReference type="ARBA" id="ARBA00001974"/>
    </source>
</evidence>
<dbReference type="Pfam" id="PF02910">
    <property type="entry name" value="Succ_DH_flav_C"/>
    <property type="match status" value="1"/>
</dbReference>
<dbReference type="OrthoDB" id="9806724at2"/>
<dbReference type="InterPro" id="IPR003953">
    <property type="entry name" value="FAD-dep_OxRdtase_2_FAD-bd"/>
</dbReference>
<comment type="subcellular location">
    <subcellularLocation>
        <location evidence="12">Cytoplasm</location>
    </subcellularLocation>
</comment>
<dbReference type="PATRIC" id="fig|582475.4.peg.4101"/>
<dbReference type="Gene3D" id="1.20.58.100">
    <property type="entry name" value="Fumarate reductase/succinate dehydrogenase flavoprotein-like, C-terminal domain"/>
    <property type="match status" value="1"/>
</dbReference>
<dbReference type="Proteomes" id="UP000037326">
    <property type="component" value="Unassembled WGS sequence"/>
</dbReference>
<dbReference type="GO" id="GO:0005737">
    <property type="term" value="C:cytoplasm"/>
    <property type="evidence" value="ECO:0007669"/>
    <property type="project" value="UniProtKB-SubCell"/>
</dbReference>
<evidence type="ECO:0000259" key="14">
    <source>
        <dbReference type="Pfam" id="PF02910"/>
    </source>
</evidence>
<dbReference type="PANTHER" id="PTHR42716">
    <property type="entry name" value="L-ASPARTATE OXIDASE"/>
    <property type="match status" value="1"/>
</dbReference>
<keyword evidence="8 12" id="KW-0274">FAD</keyword>
<dbReference type="GO" id="GO:0008734">
    <property type="term" value="F:L-aspartate oxidase activity"/>
    <property type="evidence" value="ECO:0007669"/>
    <property type="project" value="UniProtKB-UniRule"/>
</dbReference>
<evidence type="ECO:0000256" key="6">
    <source>
        <dbReference type="ARBA" id="ARBA00022630"/>
    </source>
</evidence>
<evidence type="ECO:0000256" key="9">
    <source>
        <dbReference type="ARBA" id="ARBA00023002"/>
    </source>
</evidence>
<dbReference type="GeneID" id="96599569"/>
<dbReference type="PANTHER" id="PTHR42716:SF2">
    <property type="entry name" value="L-ASPARTATE OXIDASE, CHLOROPLASTIC"/>
    <property type="match status" value="1"/>
</dbReference>
<dbReference type="Gene3D" id="3.50.50.60">
    <property type="entry name" value="FAD/NAD(P)-binding domain"/>
    <property type="match status" value="1"/>
</dbReference>